<accession>D2U1N2</accession>
<reference evidence="6 7" key="2">
    <citation type="submission" date="2019-03" db="EMBL/GenBank/DDBJ databases">
        <title>Long-read sequencing reveals hyperdense prophage content in a complex bacterial symbiont genome.</title>
        <authorList>
            <person name="Frost C.L."/>
            <person name="Siozios S."/>
            <person name="Nadal-Jimenez P."/>
            <person name="Brockhurst M.A."/>
            <person name="King K.C."/>
            <person name="Darby A.C."/>
            <person name="Hurst G.D.D."/>
        </authorList>
    </citation>
    <scope>NUCLEOTIDE SEQUENCE [LARGE SCALE GENOMIC DNA]</scope>
    <source>
        <strain evidence="6 7">FIN</strain>
    </source>
</reference>
<dbReference type="Gene3D" id="2.10.109.10">
    <property type="entry name" value="Umud Fragment, subunit A"/>
    <property type="match status" value="1"/>
</dbReference>
<dbReference type="SMART" id="SM00530">
    <property type="entry name" value="HTH_XRE"/>
    <property type="match status" value="1"/>
</dbReference>
<dbReference type="EMBL" id="FN545243">
    <property type="protein sequence ID" value="CBA74709.1"/>
    <property type="molecule type" value="Genomic_DNA"/>
</dbReference>
<evidence type="ECO:0000256" key="1">
    <source>
        <dbReference type="ARBA" id="ARBA00023015"/>
    </source>
</evidence>
<reference evidence="5" key="1">
    <citation type="journal article" date="2010" name="Insect Mol. Biol.">
        <title>The draft genome sequence of Arsenophonus nasoniae, son-killer bacterium of Nasonia vitripennis, reveals genes associated with virulence and symbiosis.</title>
        <authorList>
            <person name="Wilkes T."/>
            <person name="Darby A.C."/>
            <person name="Choi J."/>
            <person name="Colborne J.K."/>
            <person name="Werren J.H."/>
            <person name="Hurst G.D.D."/>
        </authorList>
    </citation>
    <scope>NUCLEOTIDE SEQUENCE</scope>
</reference>
<dbReference type="PANTHER" id="PTHR40661:SF2">
    <property type="entry name" value="HTH-TYPE TRANSCRIPTIONAL REGULATOR PRTR"/>
    <property type="match status" value="1"/>
</dbReference>
<dbReference type="SUPFAM" id="SSF47413">
    <property type="entry name" value="lambda repressor-like DNA-binding domains"/>
    <property type="match status" value="1"/>
</dbReference>
<dbReference type="InterPro" id="IPR010982">
    <property type="entry name" value="Lambda_DNA-bd_dom_sf"/>
</dbReference>
<dbReference type="AlphaFoldDB" id="D2U1N2"/>
<proteinExistence type="predicted"/>
<organism evidence="5">
    <name type="scientific">Arsenophonus nasoniae</name>
    <name type="common">son-killer infecting Nasonia vitripennis</name>
    <dbReference type="NCBI Taxonomy" id="638"/>
    <lineage>
        <taxon>Bacteria</taxon>
        <taxon>Pseudomonadati</taxon>
        <taxon>Pseudomonadota</taxon>
        <taxon>Gammaproteobacteria</taxon>
        <taxon>Enterobacterales</taxon>
        <taxon>Morganellaceae</taxon>
        <taxon>Arsenophonus</taxon>
    </lineage>
</organism>
<dbReference type="GeneID" id="96875762"/>
<keyword evidence="2" id="KW-0238">DNA-binding</keyword>
<dbReference type="GO" id="GO:0003677">
    <property type="term" value="F:DNA binding"/>
    <property type="evidence" value="ECO:0007669"/>
    <property type="project" value="UniProtKB-KW"/>
</dbReference>
<evidence type="ECO:0000313" key="7">
    <source>
        <dbReference type="Proteomes" id="UP000295134"/>
    </source>
</evidence>
<evidence type="ECO:0000259" key="4">
    <source>
        <dbReference type="PROSITE" id="PS50943"/>
    </source>
</evidence>
<dbReference type="CDD" id="cd00093">
    <property type="entry name" value="HTH_XRE"/>
    <property type="match status" value="1"/>
</dbReference>
<dbReference type="Pfam" id="PF01381">
    <property type="entry name" value="HTH_3"/>
    <property type="match status" value="1"/>
</dbReference>
<evidence type="ECO:0000256" key="3">
    <source>
        <dbReference type="ARBA" id="ARBA00023163"/>
    </source>
</evidence>
<dbReference type="InterPro" id="IPR039418">
    <property type="entry name" value="LexA-like"/>
</dbReference>
<dbReference type="InterPro" id="IPR001387">
    <property type="entry name" value="Cro/C1-type_HTH"/>
</dbReference>
<keyword evidence="3" id="KW-0804">Transcription</keyword>
<evidence type="ECO:0000313" key="6">
    <source>
        <dbReference type="EMBL" id="QBY41940.1"/>
    </source>
</evidence>
<evidence type="ECO:0000256" key="2">
    <source>
        <dbReference type="ARBA" id="ARBA00023125"/>
    </source>
</evidence>
<sequence length="230" mass="26429">MKTMHERIKQARLAKKMTQAELAEKLSVTPQSVQQWETSTEPKKNRLMKIADVLDINVNWLLFGEKKNKDGRLKNKMNFREISEWDESTPLEDDEVEIPFYKSIELAAGSGCNENKDYNGFKLRYSRSTLRRYGIPSKSVYAFTVHGNSMEPVIPNGATVFVNCCDNSIVDGGIYFIEQDDLFRIKILLRQPGKKVIIRSFNSIEYPDEIADLDTVKVIGRVFNASIMFM</sequence>
<dbReference type="EMBL" id="CP038613">
    <property type="protein sequence ID" value="QBY41940.1"/>
    <property type="molecule type" value="Genomic_DNA"/>
</dbReference>
<dbReference type="KEGG" id="ans:ArsFIN_04720"/>
<keyword evidence="1" id="KW-0805">Transcription regulation</keyword>
<evidence type="ECO:0000313" key="5">
    <source>
        <dbReference type="EMBL" id="CBA74709.1"/>
    </source>
</evidence>
<name>D2U1N2_9GAMM</name>
<dbReference type="Proteomes" id="UP000295134">
    <property type="component" value="Chromosome"/>
</dbReference>
<gene>
    <name evidence="6" type="primary">prtR_1</name>
    <name evidence="5" type="ORF">ARN_24660</name>
    <name evidence="6" type="ORF">ArsFIN_04720</name>
</gene>
<dbReference type="PROSITE" id="PS50943">
    <property type="entry name" value="HTH_CROC1"/>
    <property type="match status" value="1"/>
</dbReference>
<dbReference type="InterPro" id="IPR036286">
    <property type="entry name" value="LexA/Signal_pep-like_sf"/>
</dbReference>
<dbReference type="Gene3D" id="1.10.260.40">
    <property type="entry name" value="lambda repressor-like DNA-binding domains"/>
    <property type="match status" value="1"/>
</dbReference>
<dbReference type="SUPFAM" id="SSF51306">
    <property type="entry name" value="LexA/Signal peptidase"/>
    <property type="match status" value="1"/>
</dbReference>
<protein>
    <submittedName>
        <fullName evidence="6">HTH-type transcriptional regulator PrtR</fullName>
    </submittedName>
    <submittedName>
        <fullName evidence="5">Phage transcriptional regulator</fullName>
    </submittedName>
</protein>
<feature type="domain" description="HTH cro/C1-type" evidence="4">
    <location>
        <begin position="8"/>
        <end position="61"/>
    </location>
</feature>
<dbReference type="PANTHER" id="PTHR40661">
    <property type="match status" value="1"/>
</dbReference>
<dbReference type="InterPro" id="IPR015927">
    <property type="entry name" value="Peptidase_S24_S26A/B/C"/>
</dbReference>
<dbReference type="Pfam" id="PF00717">
    <property type="entry name" value="Peptidase_S24"/>
    <property type="match status" value="1"/>
</dbReference>
<dbReference type="RefSeq" id="WP_026823841.1">
    <property type="nucleotide sequence ID" value="NZ_CP038613.1"/>
</dbReference>
<dbReference type="CDD" id="cd06529">
    <property type="entry name" value="S24_LexA-like"/>
    <property type="match status" value="1"/>
</dbReference>